<feature type="region of interest" description="Disordered" evidence="4">
    <location>
        <begin position="354"/>
        <end position="377"/>
    </location>
</feature>
<name>A0A553P7E3_TIGCA</name>
<dbReference type="Pfam" id="PF09751">
    <property type="entry name" value="Es2"/>
    <property type="match status" value="2"/>
</dbReference>
<proteinExistence type="inferred from homology"/>
<evidence type="ECO:0000313" key="6">
    <source>
        <dbReference type="Proteomes" id="UP000318571"/>
    </source>
</evidence>
<keyword evidence="3" id="KW-0539">Nucleus</keyword>
<feature type="region of interest" description="Disordered" evidence="4">
    <location>
        <begin position="83"/>
        <end position="121"/>
    </location>
</feature>
<reference evidence="5 6" key="1">
    <citation type="journal article" date="2018" name="Nat. Ecol. Evol.">
        <title>Genomic signatures of mitonuclear coevolution across populations of Tigriopus californicus.</title>
        <authorList>
            <person name="Barreto F.S."/>
            <person name="Watson E.T."/>
            <person name="Lima T.G."/>
            <person name="Willett C.S."/>
            <person name="Edmands S."/>
            <person name="Li W."/>
            <person name="Burton R.S."/>
        </authorList>
    </citation>
    <scope>NUCLEOTIDE SEQUENCE [LARGE SCALE GENOMIC DNA]</scope>
    <source>
        <strain evidence="5 6">San Diego</strain>
    </source>
</reference>
<keyword evidence="6" id="KW-1185">Reference proteome</keyword>
<evidence type="ECO:0000256" key="2">
    <source>
        <dbReference type="ARBA" id="ARBA00009072"/>
    </source>
</evidence>
<evidence type="ECO:0000256" key="4">
    <source>
        <dbReference type="SAM" id="MobiDB-lite"/>
    </source>
</evidence>
<dbReference type="PANTHER" id="PTHR12940">
    <property type="entry name" value="ES-2 PROTEIN - RELATED"/>
    <property type="match status" value="1"/>
</dbReference>
<organism evidence="5 6">
    <name type="scientific">Tigriopus californicus</name>
    <name type="common">Marine copepod</name>
    <dbReference type="NCBI Taxonomy" id="6832"/>
    <lineage>
        <taxon>Eukaryota</taxon>
        <taxon>Metazoa</taxon>
        <taxon>Ecdysozoa</taxon>
        <taxon>Arthropoda</taxon>
        <taxon>Crustacea</taxon>
        <taxon>Multicrustacea</taxon>
        <taxon>Hexanauplia</taxon>
        <taxon>Copepoda</taxon>
        <taxon>Harpacticoida</taxon>
        <taxon>Harpacticidae</taxon>
        <taxon>Tigriopus</taxon>
    </lineage>
</organism>
<dbReference type="AlphaFoldDB" id="A0A553P7E3"/>
<dbReference type="GO" id="GO:0071013">
    <property type="term" value="C:catalytic step 2 spliceosome"/>
    <property type="evidence" value="ECO:0007669"/>
    <property type="project" value="TreeGrafter"/>
</dbReference>
<accession>A0A553P7E3</accession>
<feature type="region of interest" description="Disordered" evidence="4">
    <location>
        <begin position="398"/>
        <end position="456"/>
    </location>
</feature>
<dbReference type="OrthoDB" id="19679at2759"/>
<feature type="region of interest" description="Disordered" evidence="4">
    <location>
        <begin position="1"/>
        <end position="47"/>
    </location>
</feature>
<dbReference type="STRING" id="6832.A0A553P7E3"/>
<dbReference type="InterPro" id="IPR019148">
    <property type="entry name" value="Nuclear_protein_DGCR14_ESS-2"/>
</dbReference>
<sequence length="471" mass="52373">MTETSSVRPSSFKRPLSPSQYRSLQRRPLYPPSTVSRRKTFAQRRPQVVLEEDDYVERVSSIIQRDYFPELNRIQARTRALDGLPPLTNARQRPWTGQSTISDASETSHSSSDPPEGPTLDKFLTRFTSEDNASFNEVMEETDDKFRVEHAWKFKDDEDMAQALMEERLRVPAIEDQVQVPKSEQSLSKPLDTWVYTNANAVFYPPEGVPMSAEEWAEASKRDRQIVFRNTRFKANPWKSDLHKSSVEAQAHTKQEKSAGKVGPDGKTLERPDTPAVNGFKFLKAMPSPMPGVGESPLMTWGEVEDTPSRIDGGTPLRGGAGPSFSIQDVPKRDRIAHGLAEKNARFYRDKKNKAMEKARSNMRTPKKGVASMSPAAQRLASGKLGIRLGSDKFLRASYTPSPARSNGSVRSRVSSSIRSRGGIQTPQTPGTPVIASAMPTRPMDHTSLTDGLLKLPLNSSSTRMSAADLL</sequence>
<comment type="caution">
    <text evidence="5">The sequence shown here is derived from an EMBL/GenBank/DDBJ whole genome shotgun (WGS) entry which is preliminary data.</text>
</comment>
<feature type="compositionally biased region" description="Polar residues" evidence="4">
    <location>
        <begin position="89"/>
        <end position="98"/>
    </location>
</feature>
<feature type="compositionally biased region" description="Low complexity" evidence="4">
    <location>
        <begin position="405"/>
        <end position="424"/>
    </location>
</feature>
<feature type="compositionally biased region" description="Basic and acidic residues" evidence="4">
    <location>
        <begin position="241"/>
        <end position="259"/>
    </location>
</feature>
<dbReference type="PANTHER" id="PTHR12940:SF0">
    <property type="entry name" value="SPLICING FACTOR ESS-2 HOMOLOG"/>
    <property type="match status" value="1"/>
</dbReference>
<evidence type="ECO:0008006" key="7">
    <source>
        <dbReference type="Google" id="ProtNLM"/>
    </source>
</evidence>
<dbReference type="EMBL" id="VCGU01000007">
    <property type="protein sequence ID" value="TRY73611.1"/>
    <property type="molecule type" value="Genomic_DNA"/>
</dbReference>
<comment type="similarity">
    <text evidence="2">Belongs to the ESS2 family.</text>
</comment>
<feature type="compositionally biased region" description="Low complexity" evidence="4">
    <location>
        <begin position="99"/>
        <end position="114"/>
    </location>
</feature>
<evidence type="ECO:0000256" key="1">
    <source>
        <dbReference type="ARBA" id="ARBA00004123"/>
    </source>
</evidence>
<dbReference type="OMA" id="YKAWNTV"/>
<evidence type="ECO:0000256" key="3">
    <source>
        <dbReference type="ARBA" id="ARBA00023242"/>
    </source>
</evidence>
<comment type="subcellular location">
    <subcellularLocation>
        <location evidence="1">Nucleus</location>
    </subcellularLocation>
</comment>
<evidence type="ECO:0000313" key="5">
    <source>
        <dbReference type="EMBL" id="TRY73611.1"/>
    </source>
</evidence>
<dbReference type="Proteomes" id="UP000318571">
    <property type="component" value="Chromosome 3"/>
</dbReference>
<gene>
    <name evidence="5" type="ORF">TCAL_01868</name>
</gene>
<protein>
    <recommendedName>
        <fullName evidence="7">Protein DGCR14</fullName>
    </recommendedName>
</protein>
<feature type="region of interest" description="Disordered" evidence="4">
    <location>
        <begin position="241"/>
        <end position="273"/>
    </location>
</feature>